<comment type="caution">
    <text evidence="2">The sequence shown here is derived from an EMBL/GenBank/DDBJ whole genome shotgun (WGS) entry which is preliminary data.</text>
</comment>
<accession>A0A5J4TFG9</accession>
<name>A0A5J4TFG9_9EUKA</name>
<evidence type="ECO:0000313" key="3">
    <source>
        <dbReference type="Proteomes" id="UP000324800"/>
    </source>
</evidence>
<feature type="non-terminal residue" evidence="2">
    <location>
        <position position="21"/>
    </location>
</feature>
<reference evidence="2 3" key="1">
    <citation type="submission" date="2019-03" db="EMBL/GenBank/DDBJ databases">
        <title>Single cell metagenomics reveals metabolic interactions within the superorganism composed of flagellate Streblomastix strix and complex community of Bacteroidetes bacteria on its surface.</title>
        <authorList>
            <person name="Treitli S.C."/>
            <person name="Kolisko M."/>
            <person name="Husnik F."/>
            <person name="Keeling P."/>
            <person name="Hampl V."/>
        </authorList>
    </citation>
    <scope>NUCLEOTIDE SEQUENCE [LARGE SCALE GENOMIC DNA]</scope>
    <source>
        <strain evidence="2">ST1C</strain>
    </source>
</reference>
<feature type="compositionally biased region" description="Polar residues" evidence="1">
    <location>
        <begin position="1"/>
        <end position="10"/>
    </location>
</feature>
<gene>
    <name evidence="2" type="ORF">EZS28_048237</name>
</gene>
<dbReference type="Proteomes" id="UP000324800">
    <property type="component" value="Unassembled WGS sequence"/>
</dbReference>
<dbReference type="EMBL" id="SNRW01033314">
    <property type="protein sequence ID" value="KAA6356235.1"/>
    <property type="molecule type" value="Genomic_DNA"/>
</dbReference>
<dbReference type="AlphaFoldDB" id="A0A5J4TFG9"/>
<sequence>MQAHNYQLSPELQPEQGEAHD</sequence>
<evidence type="ECO:0000313" key="2">
    <source>
        <dbReference type="EMBL" id="KAA6356235.1"/>
    </source>
</evidence>
<organism evidence="2 3">
    <name type="scientific">Streblomastix strix</name>
    <dbReference type="NCBI Taxonomy" id="222440"/>
    <lineage>
        <taxon>Eukaryota</taxon>
        <taxon>Metamonada</taxon>
        <taxon>Preaxostyla</taxon>
        <taxon>Oxymonadida</taxon>
        <taxon>Streblomastigidae</taxon>
        <taxon>Streblomastix</taxon>
    </lineage>
</organism>
<protein>
    <submittedName>
        <fullName evidence="2">Uncharacterized protein</fullName>
    </submittedName>
</protein>
<feature type="region of interest" description="Disordered" evidence="1">
    <location>
        <begin position="1"/>
        <end position="21"/>
    </location>
</feature>
<proteinExistence type="predicted"/>
<evidence type="ECO:0000256" key="1">
    <source>
        <dbReference type="SAM" id="MobiDB-lite"/>
    </source>
</evidence>